<name>X1HGZ3_9ZZZZ</name>
<dbReference type="InterPro" id="IPR011231">
    <property type="entry name" value="Phage_VT1-Sakai_H0018"/>
</dbReference>
<feature type="non-terminal residue" evidence="1">
    <location>
        <position position="1"/>
    </location>
</feature>
<comment type="caution">
    <text evidence="1">The sequence shown here is derived from an EMBL/GenBank/DDBJ whole genome shotgun (WGS) entry which is preliminary data.</text>
</comment>
<gene>
    <name evidence="1" type="ORF">S03H2_14529</name>
</gene>
<accession>X1HGZ3</accession>
<sequence length="101" mass="11045">DMIMVQDTVCVVYFETAVVLAGTFYPIYHCDKIVVTKRTGTAEAITAGQKLYWSGVNGSPVTPNHRSTYYWVGIATEVAGAFDSTVEMDLKGEKASMTEPL</sequence>
<proteinExistence type="predicted"/>
<organism evidence="1">
    <name type="scientific">marine sediment metagenome</name>
    <dbReference type="NCBI Taxonomy" id="412755"/>
    <lineage>
        <taxon>unclassified sequences</taxon>
        <taxon>metagenomes</taxon>
        <taxon>ecological metagenomes</taxon>
    </lineage>
</organism>
<reference evidence="1" key="1">
    <citation type="journal article" date="2014" name="Front. Microbiol.">
        <title>High frequency of phylogenetically diverse reductive dehalogenase-homologous genes in deep subseafloor sedimentary metagenomes.</title>
        <authorList>
            <person name="Kawai M."/>
            <person name="Futagami T."/>
            <person name="Toyoda A."/>
            <person name="Takaki Y."/>
            <person name="Nishi S."/>
            <person name="Hori S."/>
            <person name="Arai W."/>
            <person name="Tsubouchi T."/>
            <person name="Morono Y."/>
            <person name="Uchiyama I."/>
            <person name="Ito T."/>
            <person name="Fujiyama A."/>
            <person name="Inagaki F."/>
            <person name="Takami H."/>
        </authorList>
    </citation>
    <scope>NUCLEOTIDE SEQUENCE</scope>
    <source>
        <strain evidence="1">Expedition CK06-06</strain>
    </source>
</reference>
<dbReference type="EMBL" id="BARU01007373">
    <property type="protein sequence ID" value="GAH44553.1"/>
    <property type="molecule type" value="Genomic_DNA"/>
</dbReference>
<evidence type="ECO:0000313" key="1">
    <source>
        <dbReference type="EMBL" id="GAH44553.1"/>
    </source>
</evidence>
<protein>
    <submittedName>
        <fullName evidence="1">Uncharacterized protein</fullName>
    </submittedName>
</protein>
<dbReference type="AlphaFoldDB" id="X1HGZ3"/>
<dbReference type="Pfam" id="PF09956">
    <property type="entry name" value="Phage_cement_2"/>
    <property type="match status" value="1"/>
</dbReference>